<keyword evidence="2" id="KW-1185">Reference proteome</keyword>
<evidence type="ECO:0000313" key="2">
    <source>
        <dbReference type="Proteomes" id="UP000075809"/>
    </source>
</evidence>
<evidence type="ECO:0000313" key="1">
    <source>
        <dbReference type="EMBL" id="KYQ55063.1"/>
    </source>
</evidence>
<feature type="non-terminal residue" evidence="1">
    <location>
        <position position="1"/>
    </location>
</feature>
<name>A0A151X3S5_9HYME</name>
<dbReference type="AlphaFoldDB" id="A0A151X3S5"/>
<dbReference type="Proteomes" id="UP000075809">
    <property type="component" value="Unassembled WGS sequence"/>
</dbReference>
<proteinExistence type="predicted"/>
<organism evidence="1 2">
    <name type="scientific">Mycetomoellerius zeteki</name>
    <dbReference type="NCBI Taxonomy" id="64791"/>
    <lineage>
        <taxon>Eukaryota</taxon>
        <taxon>Metazoa</taxon>
        <taxon>Ecdysozoa</taxon>
        <taxon>Arthropoda</taxon>
        <taxon>Hexapoda</taxon>
        <taxon>Insecta</taxon>
        <taxon>Pterygota</taxon>
        <taxon>Neoptera</taxon>
        <taxon>Endopterygota</taxon>
        <taxon>Hymenoptera</taxon>
        <taxon>Apocrita</taxon>
        <taxon>Aculeata</taxon>
        <taxon>Formicoidea</taxon>
        <taxon>Formicidae</taxon>
        <taxon>Myrmicinae</taxon>
        <taxon>Mycetomoellerius</taxon>
    </lineage>
</organism>
<gene>
    <name evidence="1" type="ORF">ALC60_06066</name>
</gene>
<reference evidence="1 2" key="1">
    <citation type="submission" date="2015-09" db="EMBL/GenBank/DDBJ databases">
        <title>Trachymyrmex zeteki WGS genome.</title>
        <authorList>
            <person name="Nygaard S."/>
            <person name="Hu H."/>
            <person name="Boomsma J."/>
            <person name="Zhang G."/>
        </authorList>
    </citation>
    <scope>NUCLEOTIDE SEQUENCE [LARGE SCALE GENOMIC DNA]</scope>
    <source>
        <strain evidence="1">Tzet28-1</strain>
        <tissue evidence="1">Whole body</tissue>
    </source>
</reference>
<accession>A0A151X3S5</accession>
<protein>
    <submittedName>
        <fullName evidence="1">Uncharacterized protein</fullName>
    </submittedName>
</protein>
<dbReference type="EMBL" id="KQ982557">
    <property type="protein sequence ID" value="KYQ55063.1"/>
    <property type="molecule type" value="Genomic_DNA"/>
</dbReference>
<sequence>ISLAIDLAFSVIFPDSSFEISIRSFSNSNRDFSVLTSHGSCSHLVFSNSCNSFQIIVIFRLRSVDLMHTAFHRFSKPSIPFFIASMLKEVFHVSIVSIGCFSSFGDVCALISHTSGIFCILSSICGINSSTFICTELSEVSIFFGLISDVCDSSSVVCFISSMLSLWFAQAILFAFQIPATPLFEDSLQVSFVSPLFRQELLALRLFEYLYAKHLWRSSLLLDFCYPNSSVGVAVGVIVCTPESSTSGVSSAIVCALKSSPVLAVCISFSKVIGTGSGEVCMNVERLFSSFGVSEVDTSHVSIAV</sequence>